<protein>
    <submittedName>
        <fullName evidence="8">RagB/SusD family nutrient uptake outer membrane protein</fullName>
    </submittedName>
</protein>
<dbReference type="InterPro" id="IPR033985">
    <property type="entry name" value="SusD-like_N"/>
</dbReference>
<name>A0A434AYM8_9BACT</name>
<evidence type="ECO:0000256" key="5">
    <source>
        <dbReference type="ARBA" id="ARBA00023237"/>
    </source>
</evidence>
<proteinExistence type="inferred from homology"/>
<evidence type="ECO:0000313" key="8">
    <source>
        <dbReference type="EMBL" id="RUT79594.1"/>
    </source>
</evidence>
<keyword evidence="4" id="KW-0472">Membrane</keyword>
<evidence type="ECO:0000256" key="1">
    <source>
        <dbReference type="ARBA" id="ARBA00004442"/>
    </source>
</evidence>
<dbReference type="Pfam" id="PF14322">
    <property type="entry name" value="SusD-like_3"/>
    <property type="match status" value="1"/>
</dbReference>
<feature type="domain" description="RagB/SusD" evidence="6">
    <location>
        <begin position="315"/>
        <end position="594"/>
    </location>
</feature>
<accession>A0A434AYM8</accession>
<dbReference type="Pfam" id="PF07980">
    <property type="entry name" value="SusD_RagB"/>
    <property type="match status" value="1"/>
</dbReference>
<sequence length="594" mass="67072">MEDQIIILRYLLIHLVCKFDSKRNTINKFEKFIKENTMKKNIIGLACALLFVLAGCSDDFLERSPSDQVSSANFFTQEKDLIYAVNAAYASIGFNSWGTDYGYSTDLLRIEALTDNALDHHSWNAGYRLADGTASSYDGYVETRWKERYRGIQRVNRILEGADGVTDISAELKARLLGEAKFLRAYFYFDLVYLFGDVPFLTNSINPDDCAPTEGAEGEKVAAEECKRTDKTVIMNAILTDLTEAANDLPTSYSSDDLGRVTKGAALSLKARILLYQEKWEEAATAAKEVMDLGVYTIYPSYEDMFTYQGINNSEVIFDLQEMKEKQWNFTMQNYGPNSVGGWSSGCPMQSLIDTYECTDGNTIDQSSLFDPNNPYANRDPRLTYTVLYPGHDWRGGVFNTIPGATYPGKEIVPGDDLTDGTNGQWNKTATGYNWLKYISEDDIDNGDYWNGAIHFILIRYAEVLLTYAEAKVEANDIDQSVYDAINEVRQRADVNMPSVTAGKSQDQLRTIVRRERRVELAFEGLRLMDIRRWKIAENVMPGVPKGLTYTDPDSGGEVTLSWGVRSFDVNKDYLWPIPQAEIDVTHIEQNSGW</sequence>
<evidence type="ECO:0000256" key="4">
    <source>
        <dbReference type="ARBA" id="ARBA00023136"/>
    </source>
</evidence>
<dbReference type="AlphaFoldDB" id="A0A434AYM8"/>
<dbReference type="CDD" id="cd08977">
    <property type="entry name" value="SusD"/>
    <property type="match status" value="1"/>
</dbReference>
<evidence type="ECO:0000259" key="6">
    <source>
        <dbReference type="Pfam" id="PF07980"/>
    </source>
</evidence>
<dbReference type="Gene3D" id="1.25.40.390">
    <property type="match status" value="1"/>
</dbReference>
<dbReference type="SUPFAM" id="SSF48452">
    <property type="entry name" value="TPR-like"/>
    <property type="match status" value="1"/>
</dbReference>
<keyword evidence="3" id="KW-0732">Signal</keyword>
<dbReference type="InterPro" id="IPR011990">
    <property type="entry name" value="TPR-like_helical_dom_sf"/>
</dbReference>
<keyword evidence="5" id="KW-0998">Cell outer membrane</keyword>
<evidence type="ECO:0000313" key="9">
    <source>
        <dbReference type="Proteomes" id="UP000282985"/>
    </source>
</evidence>
<dbReference type="OrthoDB" id="5694214at2"/>
<dbReference type="Proteomes" id="UP000282985">
    <property type="component" value="Unassembled WGS sequence"/>
</dbReference>
<evidence type="ECO:0000259" key="7">
    <source>
        <dbReference type="Pfam" id="PF14322"/>
    </source>
</evidence>
<evidence type="ECO:0000256" key="3">
    <source>
        <dbReference type="ARBA" id="ARBA00022729"/>
    </source>
</evidence>
<comment type="similarity">
    <text evidence="2">Belongs to the SusD family.</text>
</comment>
<dbReference type="GO" id="GO:0009279">
    <property type="term" value="C:cell outer membrane"/>
    <property type="evidence" value="ECO:0007669"/>
    <property type="project" value="UniProtKB-SubCell"/>
</dbReference>
<dbReference type="InterPro" id="IPR012944">
    <property type="entry name" value="SusD_RagB_dom"/>
</dbReference>
<dbReference type="EMBL" id="RJJX01000002">
    <property type="protein sequence ID" value="RUT79594.1"/>
    <property type="molecule type" value="Genomic_DNA"/>
</dbReference>
<comment type="subcellular location">
    <subcellularLocation>
        <location evidence="1">Cell outer membrane</location>
    </subcellularLocation>
</comment>
<feature type="domain" description="SusD-like N-terminal" evidence="7">
    <location>
        <begin position="105"/>
        <end position="275"/>
    </location>
</feature>
<evidence type="ECO:0000256" key="2">
    <source>
        <dbReference type="ARBA" id="ARBA00006275"/>
    </source>
</evidence>
<comment type="caution">
    <text evidence="8">The sequence shown here is derived from an EMBL/GenBank/DDBJ whole genome shotgun (WGS) entry which is preliminary data.</text>
</comment>
<organism evidence="8 9">
    <name type="scientific">Ancylomarina longa</name>
    <dbReference type="NCBI Taxonomy" id="2487017"/>
    <lineage>
        <taxon>Bacteria</taxon>
        <taxon>Pseudomonadati</taxon>
        <taxon>Bacteroidota</taxon>
        <taxon>Bacteroidia</taxon>
        <taxon>Marinilabiliales</taxon>
        <taxon>Marinifilaceae</taxon>
        <taxon>Ancylomarina</taxon>
    </lineage>
</organism>
<reference evidence="8 9" key="1">
    <citation type="submission" date="2018-11" db="EMBL/GenBank/DDBJ databases">
        <title>Parancylomarina longa gen. nov., sp. nov., isolated from sediments of southern Okinawa.</title>
        <authorList>
            <person name="Fu T."/>
        </authorList>
    </citation>
    <scope>NUCLEOTIDE SEQUENCE [LARGE SCALE GENOMIC DNA]</scope>
    <source>
        <strain evidence="8 9">T3-2 S1-C</strain>
    </source>
</reference>
<gene>
    <name evidence="8" type="ORF">DLK05_02570</name>
</gene>
<keyword evidence="9" id="KW-1185">Reference proteome</keyword>